<dbReference type="Pfam" id="PF18348">
    <property type="entry name" value="SH3_16"/>
    <property type="match status" value="1"/>
</dbReference>
<keyword evidence="2" id="KW-0645">Protease</keyword>
<gene>
    <name evidence="6" type="ORF">HYS17_08660</name>
</gene>
<dbReference type="InterPro" id="IPR000064">
    <property type="entry name" value="NLP_P60_dom"/>
</dbReference>
<comment type="similarity">
    <text evidence="1">Belongs to the peptidase C40 family.</text>
</comment>
<dbReference type="AlphaFoldDB" id="A0A7T5R124"/>
<evidence type="ECO:0000256" key="2">
    <source>
        <dbReference type="ARBA" id="ARBA00022670"/>
    </source>
</evidence>
<dbReference type="PANTHER" id="PTHR47053:SF1">
    <property type="entry name" value="MUREIN DD-ENDOPEPTIDASE MEPH-RELATED"/>
    <property type="match status" value="1"/>
</dbReference>
<protein>
    <submittedName>
        <fullName evidence="6">C40 family peptidase</fullName>
    </submittedName>
</protein>
<evidence type="ECO:0000256" key="3">
    <source>
        <dbReference type="ARBA" id="ARBA00022801"/>
    </source>
</evidence>
<proteinExistence type="inferred from homology"/>
<feature type="domain" description="NlpC/P60" evidence="5">
    <location>
        <begin position="136"/>
        <end position="257"/>
    </location>
</feature>
<dbReference type="InterPro" id="IPR051202">
    <property type="entry name" value="Peptidase_C40"/>
</dbReference>
<evidence type="ECO:0000256" key="4">
    <source>
        <dbReference type="ARBA" id="ARBA00022807"/>
    </source>
</evidence>
<dbReference type="GO" id="GO:0006508">
    <property type="term" value="P:proteolysis"/>
    <property type="evidence" value="ECO:0007669"/>
    <property type="project" value="UniProtKB-KW"/>
</dbReference>
<keyword evidence="4" id="KW-0788">Thiol protease</keyword>
<dbReference type="Proteomes" id="UP000595362">
    <property type="component" value="Chromosome"/>
</dbReference>
<dbReference type="InterPro" id="IPR038765">
    <property type="entry name" value="Papain-like_cys_pep_sf"/>
</dbReference>
<dbReference type="SUPFAM" id="SSF54001">
    <property type="entry name" value="Cysteine proteinases"/>
    <property type="match status" value="1"/>
</dbReference>
<dbReference type="PROSITE" id="PS51935">
    <property type="entry name" value="NLPC_P60"/>
    <property type="match status" value="1"/>
</dbReference>
<dbReference type="Pfam" id="PF00877">
    <property type="entry name" value="NLPC_P60"/>
    <property type="match status" value="1"/>
</dbReference>
<dbReference type="InterPro" id="IPR041382">
    <property type="entry name" value="SH3_16"/>
</dbReference>
<dbReference type="GO" id="GO:0008234">
    <property type="term" value="F:cysteine-type peptidase activity"/>
    <property type="evidence" value="ECO:0007669"/>
    <property type="project" value="UniProtKB-KW"/>
</dbReference>
<keyword evidence="3" id="KW-0378">Hydrolase</keyword>
<dbReference type="Gene3D" id="3.90.1720.10">
    <property type="entry name" value="endopeptidase domain like (from Nostoc punctiforme)"/>
    <property type="match status" value="1"/>
</dbReference>
<evidence type="ECO:0000259" key="5">
    <source>
        <dbReference type="PROSITE" id="PS51935"/>
    </source>
</evidence>
<reference evidence="6 7" key="1">
    <citation type="submission" date="2020-07" db="EMBL/GenBank/DDBJ databases">
        <title>Huge and variable diversity of episymbiotic CPR bacteria and DPANN archaea in groundwater ecosystems.</title>
        <authorList>
            <person name="He C.Y."/>
            <person name="Keren R."/>
            <person name="Whittaker M."/>
            <person name="Farag I.F."/>
            <person name="Doudna J."/>
            <person name="Cate J.H.D."/>
            <person name="Banfield J.F."/>
        </authorList>
    </citation>
    <scope>NUCLEOTIDE SEQUENCE [LARGE SCALE GENOMIC DNA]</scope>
    <source>
        <strain evidence="6">NC_groundwater_70_Ag_B-0.1um_54_66</strain>
    </source>
</reference>
<dbReference type="EMBL" id="CP066681">
    <property type="protein sequence ID" value="QQG35588.1"/>
    <property type="molecule type" value="Genomic_DNA"/>
</dbReference>
<sequence length="258" mass="28514">MKKTAPHITIATTADILEAPALSDHIGRRESQLLLGEVFNVEAREGDFLRGYSRHDGYRGYVHKDRLRPEQARATHVCSHHLSIIHTGPGIKTRDIMAVSHLSRLRIEKNSLTNGFLKVVGLGWIPAEHVAPVQSLRQRIDHVERALDFLGTPYRYGGRSSLGIDCSGLVQIVLTGSGYNRIPRDADRQEKSSHVGIKIDPALAQRGDIVFFPQHVGIMVGKDTIISATEKYSGVVIETLDELAARQGGITAVRRPRP</sequence>
<organism evidence="6 7">
    <name type="scientific">Micavibrio aeruginosavorus</name>
    <dbReference type="NCBI Taxonomy" id="349221"/>
    <lineage>
        <taxon>Bacteria</taxon>
        <taxon>Pseudomonadati</taxon>
        <taxon>Bdellovibrionota</taxon>
        <taxon>Bdellovibrionia</taxon>
        <taxon>Bdellovibrionales</taxon>
        <taxon>Pseudobdellovibrionaceae</taxon>
        <taxon>Micavibrio</taxon>
    </lineage>
</organism>
<evidence type="ECO:0000256" key="1">
    <source>
        <dbReference type="ARBA" id="ARBA00007074"/>
    </source>
</evidence>
<evidence type="ECO:0000313" key="7">
    <source>
        <dbReference type="Proteomes" id="UP000595362"/>
    </source>
</evidence>
<dbReference type="PANTHER" id="PTHR47053">
    <property type="entry name" value="MUREIN DD-ENDOPEPTIDASE MEPH-RELATED"/>
    <property type="match status" value="1"/>
</dbReference>
<name>A0A7T5R124_9BACT</name>
<evidence type="ECO:0000313" key="6">
    <source>
        <dbReference type="EMBL" id="QQG35588.1"/>
    </source>
</evidence>
<accession>A0A7T5R124</accession>